<organism evidence="11">
    <name type="scientific">Alloyangia sp. H15</name>
    <dbReference type="NCBI Taxonomy" id="3029062"/>
    <lineage>
        <taxon>Bacteria</taxon>
        <taxon>Pseudomonadati</taxon>
        <taxon>Pseudomonadota</taxon>
        <taxon>Alphaproteobacteria</taxon>
        <taxon>Rhodobacterales</taxon>
        <taxon>Roseobacteraceae</taxon>
        <taxon>Alloyangia</taxon>
    </lineage>
</organism>
<keyword evidence="5 9" id="KW-0812">Transmembrane</keyword>
<evidence type="ECO:0000256" key="2">
    <source>
        <dbReference type="ARBA" id="ARBA00022448"/>
    </source>
</evidence>
<comment type="subcellular location">
    <subcellularLocation>
        <location evidence="1 9">Cell inner membrane</location>
        <topology evidence="1 9">Multi-pass membrane protein</topology>
    </subcellularLocation>
</comment>
<feature type="transmembrane region" description="Helical" evidence="9">
    <location>
        <begin position="57"/>
        <end position="74"/>
    </location>
</feature>
<feature type="transmembrane region" description="Helical" evidence="9">
    <location>
        <begin position="150"/>
        <end position="171"/>
    </location>
</feature>
<feature type="domain" description="Tripartite ATP-independent periplasmic transporters DctQ component" evidence="10">
    <location>
        <begin position="33"/>
        <end position="174"/>
    </location>
</feature>
<dbReference type="EMBL" id="CP123385">
    <property type="protein sequence ID" value="XCC95435.1"/>
    <property type="molecule type" value="Genomic_DNA"/>
</dbReference>
<gene>
    <name evidence="11" type="ORF">PVT71_20345</name>
</gene>
<feature type="transmembrane region" description="Helical" evidence="9">
    <location>
        <begin position="21"/>
        <end position="42"/>
    </location>
</feature>
<keyword evidence="6 9" id="KW-1133">Transmembrane helix</keyword>
<feature type="transmembrane region" description="Helical" evidence="9">
    <location>
        <begin position="95"/>
        <end position="117"/>
    </location>
</feature>
<comment type="similarity">
    <text evidence="8 9">Belongs to the TRAP transporter small permease family.</text>
</comment>
<dbReference type="PANTHER" id="PTHR35011">
    <property type="entry name" value="2,3-DIKETO-L-GULONATE TRAP TRANSPORTER SMALL PERMEASE PROTEIN YIAM"/>
    <property type="match status" value="1"/>
</dbReference>
<keyword evidence="3" id="KW-1003">Cell membrane</keyword>
<dbReference type="Pfam" id="PF04290">
    <property type="entry name" value="DctQ"/>
    <property type="match status" value="1"/>
</dbReference>
<evidence type="ECO:0000256" key="6">
    <source>
        <dbReference type="ARBA" id="ARBA00022989"/>
    </source>
</evidence>
<dbReference type="InterPro" id="IPR055348">
    <property type="entry name" value="DctQ"/>
</dbReference>
<evidence type="ECO:0000256" key="5">
    <source>
        <dbReference type="ARBA" id="ARBA00022692"/>
    </source>
</evidence>
<evidence type="ECO:0000256" key="7">
    <source>
        <dbReference type="ARBA" id="ARBA00023136"/>
    </source>
</evidence>
<reference evidence="11" key="1">
    <citation type="submission" date="2023-02" db="EMBL/GenBank/DDBJ databases">
        <title>Description and genomic characterization of Salipiger bruguierae sp. nov., isolated from the sediment of mangrove plant Bruguiera sexangula.</title>
        <authorList>
            <person name="Long M."/>
        </authorList>
    </citation>
    <scope>NUCLEOTIDE SEQUENCE</scope>
    <source>
        <strain evidence="11">H15</strain>
    </source>
</reference>
<sequence length="195" mass="21301">MVLLDGLIRPLSRVNDVLLKIGRGIGVVAIAVMVAVTLVQVFCRYVLGNALPWPDEAARFCMLWMTGLMAPTAFRRGGFVAIDILPSMLPRRPAILLNLVLLAISLVVLVVALQIGWKEVTGLGGRFASASLYLPTALDFSTWYRVPRSWMMLSLLVGLVLLVLVNIELILRNIAELCSDHALDALPQPKTQGAE</sequence>
<dbReference type="GO" id="GO:0022857">
    <property type="term" value="F:transmembrane transporter activity"/>
    <property type="evidence" value="ECO:0007669"/>
    <property type="project" value="UniProtKB-UniRule"/>
</dbReference>
<accession>A0AAU8AMT6</accession>
<keyword evidence="2 9" id="KW-0813">Transport</keyword>
<evidence type="ECO:0000256" key="4">
    <source>
        <dbReference type="ARBA" id="ARBA00022519"/>
    </source>
</evidence>
<keyword evidence="4 9" id="KW-0997">Cell inner membrane</keyword>
<proteinExistence type="inferred from homology"/>
<dbReference type="GO" id="GO:0015740">
    <property type="term" value="P:C4-dicarboxylate transport"/>
    <property type="evidence" value="ECO:0007669"/>
    <property type="project" value="TreeGrafter"/>
</dbReference>
<evidence type="ECO:0000313" key="11">
    <source>
        <dbReference type="EMBL" id="XCC95435.1"/>
    </source>
</evidence>
<evidence type="ECO:0000259" key="10">
    <source>
        <dbReference type="Pfam" id="PF04290"/>
    </source>
</evidence>
<protein>
    <recommendedName>
        <fullName evidence="9">TRAP transporter small permease protein</fullName>
    </recommendedName>
</protein>
<evidence type="ECO:0000256" key="3">
    <source>
        <dbReference type="ARBA" id="ARBA00022475"/>
    </source>
</evidence>
<evidence type="ECO:0000256" key="1">
    <source>
        <dbReference type="ARBA" id="ARBA00004429"/>
    </source>
</evidence>
<keyword evidence="7 9" id="KW-0472">Membrane</keyword>
<evidence type="ECO:0000256" key="9">
    <source>
        <dbReference type="RuleBase" id="RU369079"/>
    </source>
</evidence>
<dbReference type="RefSeq" id="WP_353474287.1">
    <property type="nucleotide sequence ID" value="NZ_CP123385.1"/>
</dbReference>
<dbReference type="GO" id="GO:0005886">
    <property type="term" value="C:plasma membrane"/>
    <property type="evidence" value="ECO:0007669"/>
    <property type="project" value="UniProtKB-SubCell"/>
</dbReference>
<dbReference type="InterPro" id="IPR007387">
    <property type="entry name" value="TRAP_DctQ"/>
</dbReference>
<evidence type="ECO:0000256" key="8">
    <source>
        <dbReference type="ARBA" id="ARBA00038436"/>
    </source>
</evidence>
<dbReference type="AlphaFoldDB" id="A0AAU8AMT6"/>
<comment type="function">
    <text evidence="9">Part of the tripartite ATP-independent periplasmic (TRAP) transport system.</text>
</comment>
<dbReference type="PANTHER" id="PTHR35011:SF11">
    <property type="entry name" value="TRAP TRANSPORTER SMALL PERMEASE PROTEIN"/>
    <property type="match status" value="1"/>
</dbReference>
<comment type="subunit">
    <text evidence="9">The complex comprises the extracytoplasmic solute receptor protein and the two transmembrane proteins.</text>
</comment>
<name>A0AAU8AMT6_9RHOB</name>